<dbReference type="Gene3D" id="3.40.50.300">
    <property type="entry name" value="P-loop containing nucleotide triphosphate hydrolases"/>
    <property type="match status" value="2"/>
</dbReference>
<protein>
    <recommendedName>
        <fullName evidence="2">Rad50/SbcC-type AAA domain-containing protein</fullName>
    </recommendedName>
</protein>
<reference evidence="3" key="1">
    <citation type="journal article" date="2015" name="Nature">
        <title>Complex archaea that bridge the gap between prokaryotes and eukaryotes.</title>
        <authorList>
            <person name="Spang A."/>
            <person name="Saw J.H."/>
            <person name="Jorgensen S.L."/>
            <person name="Zaremba-Niedzwiedzka K."/>
            <person name="Martijn J."/>
            <person name="Lind A.E."/>
            <person name="van Eijk R."/>
            <person name="Schleper C."/>
            <person name="Guy L."/>
            <person name="Ettema T.J."/>
        </authorList>
    </citation>
    <scope>NUCLEOTIDE SEQUENCE</scope>
</reference>
<dbReference type="EMBL" id="LAZR01000007">
    <property type="protein sequence ID" value="KKO09308.1"/>
    <property type="molecule type" value="Genomic_DNA"/>
</dbReference>
<dbReference type="PANTHER" id="PTHR32114:SF2">
    <property type="entry name" value="ABC TRANSPORTER ABCH.3"/>
    <property type="match status" value="1"/>
</dbReference>
<dbReference type="Pfam" id="PF13558">
    <property type="entry name" value="SbcC_Walker_B"/>
    <property type="match status" value="1"/>
</dbReference>
<evidence type="ECO:0000256" key="1">
    <source>
        <dbReference type="SAM" id="Coils"/>
    </source>
</evidence>
<organism evidence="3">
    <name type="scientific">marine sediment metagenome</name>
    <dbReference type="NCBI Taxonomy" id="412755"/>
    <lineage>
        <taxon>unclassified sequences</taxon>
        <taxon>metagenomes</taxon>
        <taxon>ecological metagenomes</taxon>
    </lineage>
</organism>
<feature type="coiled-coil region" evidence="1">
    <location>
        <begin position="692"/>
        <end position="779"/>
    </location>
</feature>
<name>A0A0F9WAF9_9ZZZZ</name>
<dbReference type="InterPro" id="IPR027417">
    <property type="entry name" value="P-loop_NTPase"/>
</dbReference>
<dbReference type="AlphaFoldDB" id="A0A0F9WAF9"/>
<comment type="caution">
    <text evidence="3">The sequence shown here is derived from an EMBL/GenBank/DDBJ whole genome shotgun (WGS) entry which is preliminary data.</text>
</comment>
<accession>A0A0F9WAF9</accession>
<dbReference type="GO" id="GO:0006302">
    <property type="term" value="P:double-strand break repair"/>
    <property type="evidence" value="ECO:0007669"/>
    <property type="project" value="InterPro"/>
</dbReference>
<keyword evidence="1" id="KW-0175">Coiled coil</keyword>
<dbReference type="Pfam" id="PF13476">
    <property type="entry name" value="AAA_23"/>
    <property type="match status" value="1"/>
</dbReference>
<dbReference type="InterPro" id="IPR038729">
    <property type="entry name" value="Rad50/SbcC_AAA"/>
</dbReference>
<dbReference type="GO" id="GO:0016887">
    <property type="term" value="F:ATP hydrolysis activity"/>
    <property type="evidence" value="ECO:0007669"/>
    <property type="project" value="InterPro"/>
</dbReference>
<feature type="domain" description="Rad50/SbcC-type AAA" evidence="2">
    <location>
        <begin position="6"/>
        <end position="231"/>
    </location>
</feature>
<dbReference type="SUPFAM" id="SSF52540">
    <property type="entry name" value="P-loop containing nucleoside triphosphate hydrolases"/>
    <property type="match status" value="2"/>
</dbReference>
<evidence type="ECO:0000313" key="3">
    <source>
        <dbReference type="EMBL" id="KKO09308.1"/>
    </source>
</evidence>
<gene>
    <name evidence="3" type="ORF">LCGC14_0036490</name>
</gene>
<evidence type="ECO:0000259" key="2">
    <source>
        <dbReference type="Pfam" id="PF13476"/>
    </source>
</evidence>
<proteinExistence type="predicted"/>
<feature type="coiled-coil region" evidence="1">
    <location>
        <begin position="239"/>
        <end position="273"/>
    </location>
</feature>
<dbReference type="PANTHER" id="PTHR32114">
    <property type="entry name" value="ABC TRANSPORTER ABCH.3"/>
    <property type="match status" value="1"/>
</dbReference>
<sequence length="1021" mass="113915">MTPLTLTMQAFGPFAGSETIDFTALGRSPLFLINGPTGAGKSSILDAICFALYGQTTGNDRDPAQMRCDQADDSLLTEVSLDFRLRGVDYRVRRVPQQERPKARGDGTTTHNAEAQLWRLKADGDVETCLVARKVNDATVELQTLIGLDANQFRQVMVLPQGKFRELLLAGSKEREVIFSQLFQTQIFQRIEERLRTQANQIERAVNDHRQHISGILASGELASEAALAQELEALVPQVAHARQQFEAAQQQRRQAEMQRDEAQALQRQFEARDTLAADKTHHLGQHAHIESIKARLAQSDQAFTLQPFSTALTQAQQVLTTAQAEQRQAQTALTAQRTEAEQAQQALNTARQRQAALPELRERHRQLGEFIHKSQQLSELQARFQTAQTAWQQADDALKRDEAQLDNIRQQGEAIGVNLERLQAALQQLASAPAELSRHESLLTQREELDGLTRQGHELAAQQQKATELLNRRQSEATQAERFATEQEMRWHQGQAALLAITLEVEAPCPVCGSLEHPAPALATTHVVTQAQLEEARSAQESARQGLQLANSEHQQLTQQISYNTEQVQRLNHQLGEWASQPITALHKTCEEVRRQVERRDSVELEISQQTTARDGLRWEWSALDKQLKAQRPAVEKAKEEALRLESQCDHLSQSLPENARDAESMHQTLSDLERQIAHVDNAWESAQQAFSNAQTQLARVEELLRGADERVKRSEQSLQQAESEWQKALQQSPFSDMAAFQAAQLDDAQRQALSQQVENYQRRLAELEGALQNYQTQLADKTPPDLAALTSLTEAAQAQEHTQLEIWRALDERSNTLTSIHQKLTKAHEAQAELEAQYQVWGTLSEVANGRTGHRISLQRFVLGVLLDDVLIQASERLVRMSRGRYQLVRREDPSKGNRASGLELDVADTYTGKNRSVATLSGGESFMAALSLALGLSDVVQAYAGGITLDTLFIDEGFGSLDQDALDQAIAMLSELQMGGRMIGVISHVSELKEQMPVRIDVRASRQGSSVEVKGALL</sequence>